<evidence type="ECO:0000259" key="4">
    <source>
        <dbReference type="Pfam" id="PF01709"/>
    </source>
</evidence>
<dbReference type="InterPro" id="IPR049083">
    <property type="entry name" value="TACO1_YebC_N"/>
</dbReference>
<evidence type="ECO:0000256" key="1">
    <source>
        <dbReference type="ARBA" id="ARBA00008724"/>
    </source>
</evidence>
<evidence type="ECO:0000256" key="2">
    <source>
        <dbReference type="ARBA" id="ARBA00023015"/>
    </source>
</evidence>
<dbReference type="Gene3D" id="1.10.10.200">
    <property type="match status" value="1"/>
</dbReference>
<dbReference type="RefSeq" id="WP_154049267.1">
    <property type="nucleotide sequence ID" value="NZ_LR217739.1"/>
</dbReference>
<dbReference type="EMBL" id="LR217739">
    <property type="protein sequence ID" value="VFP88347.1"/>
    <property type="molecule type" value="Genomic_DNA"/>
</dbReference>
<dbReference type="OrthoDB" id="9781053at2"/>
<dbReference type="InterPro" id="IPR002876">
    <property type="entry name" value="Transcrip_reg_TACO1-like"/>
</dbReference>
<evidence type="ECO:0000313" key="7">
    <source>
        <dbReference type="Proteomes" id="UP000294455"/>
    </source>
</evidence>
<dbReference type="PANTHER" id="PTHR12532:SF0">
    <property type="entry name" value="TRANSLATIONAL ACTIVATOR OF CYTOCHROME C OXIDASE 1"/>
    <property type="match status" value="1"/>
</dbReference>
<dbReference type="InterPro" id="IPR017856">
    <property type="entry name" value="Integrase-like_N"/>
</dbReference>
<evidence type="ECO:0000259" key="5">
    <source>
        <dbReference type="Pfam" id="PF20772"/>
    </source>
</evidence>
<sequence>MAGHSKWANTKHRKNTQDIKRSKLFTKIIKKITISSKKYGSDVNKNFKLRTILEKAHTLNVNKNLINNALKRGAGENKKNIFHTVKYAGYSINGVVIIIHCNTNNSNRTVSNIRNILSLYKGNLTKYNNIQYLFNFFYVIKININLYNKNIIYNLINKNKMVYSKKKYKDYVSITIKMKNFKKIKKNFLSYSITFDQVNELITPKIIREIDLINKKKIINIINLLKKLKETVYITHNMNL</sequence>
<feature type="domain" description="TACO1/YebC-like N-terminal" evidence="5">
    <location>
        <begin position="5"/>
        <end position="76"/>
    </location>
</feature>
<evidence type="ECO:0000256" key="3">
    <source>
        <dbReference type="ARBA" id="ARBA00023163"/>
    </source>
</evidence>
<keyword evidence="3" id="KW-0804">Transcription</keyword>
<dbReference type="Proteomes" id="UP000294455">
    <property type="component" value="Chromosome"/>
</dbReference>
<dbReference type="SUPFAM" id="SSF75625">
    <property type="entry name" value="YebC-like"/>
    <property type="match status" value="1"/>
</dbReference>
<evidence type="ECO:0000313" key="6">
    <source>
        <dbReference type="EMBL" id="VFP88347.1"/>
    </source>
</evidence>
<reference evidence="6 7" key="1">
    <citation type="submission" date="2019-02" db="EMBL/GenBank/DDBJ databases">
        <authorList>
            <person name="Manzano-Marin A."/>
            <person name="Manzano-Marin A."/>
        </authorList>
    </citation>
    <scope>NUCLEOTIDE SEQUENCE [LARGE SCALE GENOMIC DNA]</scope>
    <source>
        <strain evidence="6 7">BuCipiceae</strain>
    </source>
</reference>
<accession>A0A803FTX8</accession>
<dbReference type="Pfam" id="PF20772">
    <property type="entry name" value="TACO1_YebC_N"/>
    <property type="match status" value="1"/>
</dbReference>
<organism evidence="6 7">
    <name type="scientific">Buchnera aphidicola</name>
    <name type="common">Cinara piceae</name>
    <dbReference type="NCBI Taxonomy" id="1660043"/>
    <lineage>
        <taxon>Bacteria</taxon>
        <taxon>Pseudomonadati</taxon>
        <taxon>Pseudomonadota</taxon>
        <taxon>Gammaproteobacteria</taxon>
        <taxon>Enterobacterales</taxon>
        <taxon>Erwiniaceae</taxon>
        <taxon>Buchnera</taxon>
    </lineage>
</organism>
<dbReference type="Gene3D" id="3.30.70.980">
    <property type="match status" value="2"/>
</dbReference>
<protein>
    <submittedName>
        <fullName evidence="6">Probable transcriptional regulatory protein YebC</fullName>
    </submittedName>
</protein>
<name>A0A803FTX8_9GAMM</name>
<proteinExistence type="inferred from homology"/>
<dbReference type="Pfam" id="PF01709">
    <property type="entry name" value="Transcrip_reg"/>
    <property type="match status" value="1"/>
</dbReference>
<dbReference type="AlphaFoldDB" id="A0A803FTX8"/>
<dbReference type="InterPro" id="IPR029072">
    <property type="entry name" value="YebC-like"/>
</dbReference>
<dbReference type="InterPro" id="IPR026564">
    <property type="entry name" value="Transcrip_reg_TACO1-like_dom3"/>
</dbReference>
<gene>
    <name evidence="6" type="primary">yebC</name>
    <name evidence="6" type="ORF">BUCIPICE3303_208</name>
</gene>
<dbReference type="PANTHER" id="PTHR12532">
    <property type="entry name" value="TRANSLATIONAL ACTIVATOR OF CYTOCHROME C OXIDASE 1"/>
    <property type="match status" value="1"/>
</dbReference>
<feature type="domain" description="TACO1/YebC-like second and third" evidence="4">
    <location>
        <begin position="83"/>
        <end position="238"/>
    </location>
</feature>
<comment type="similarity">
    <text evidence="1">Belongs to the TACO1 family.</text>
</comment>
<dbReference type="InterPro" id="IPR048300">
    <property type="entry name" value="TACO1_YebC-like_2nd/3rd_dom"/>
</dbReference>
<dbReference type="FunFam" id="1.10.10.200:FF:000002">
    <property type="entry name" value="Probable transcriptional regulatory protein CLM62_37755"/>
    <property type="match status" value="1"/>
</dbReference>
<keyword evidence="2" id="KW-0805">Transcription regulation</keyword>
<dbReference type="GO" id="GO:0005829">
    <property type="term" value="C:cytosol"/>
    <property type="evidence" value="ECO:0007669"/>
    <property type="project" value="TreeGrafter"/>
</dbReference>